<dbReference type="OrthoDB" id="9810734at2"/>
<dbReference type="Gene3D" id="3.40.50.720">
    <property type="entry name" value="NAD(P)-binding Rossmann-like Domain"/>
    <property type="match status" value="1"/>
</dbReference>
<dbReference type="Pfam" id="PF00106">
    <property type="entry name" value="adh_short"/>
    <property type="match status" value="1"/>
</dbReference>
<dbReference type="InterPro" id="IPR002347">
    <property type="entry name" value="SDR_fam"/>
</dbReference>
<dbReference type="Proteomes" id="UP000315128">
    <property type="component" value="Chromosome"/>
</dbReference>
<keyword evidence="5" id="KW-1185">Reference proteome</keyword>
<dbReference type="GO" id="GO:0016491">
    <property type="term" value="F:oxidoreductase activity"/>
    <property type="evidence" value="ECO:0007669"/>
    <property type="project" value="UniProtKB-KW"/>
</dbReference>
<name>A0A514Z725_9LACT</name>
<dbReference type="PANTHER" id="PTHR44196:SF1">
    <property type="entry name" value="DEHYDROGENASE_REDUCTASE SDR FAMILY MEMBER 7B"/>
    <property type="match status" value="1"/>
</dbReference>
<proteinExistence type="inferred from homology"/>
<dbReference type="RefSeq" id="WP_142766002.1">
    <property type="nucleotide sequence ID" value="NZ_CP041356.1"/>
</dbReference>
<evidence type="ECO:0000256" key="1">
    <source>
        <dbReference type="ARBA" id="ARBA00006484"/>
    </source>
</evidence>
<dbReference type="PRINTS" id="PR00080">
    <property type="entry name" value="SDRFAMILY"/>
</dbReference>
<dbReference type="SUPFAM" id="SSF51735">
    <property type="entry name" value="NAD(P)-binding Rossmann-fold domains"/>
    <property type="match status" value="1"/>
</dbReference>
<gene>
    <name evidence="4" type="ORF">FLP15_03405</name>
</gene>
<dbReference type="AlphaFoldDB" id="A0A514Z725"/>
<sequence length="261" mass="28532">MTFTGHTILITGGTSGIGFGFAKRFASLGNRVIITARNESRLNKILAENPELSGFVSDVTTLEHLSALTEYIQDKFPRLDVLMNSAGIMRAYDLFAQLPLSVLTEEINTNLTGTIAVTQALLPLLTNNYGTIINVSSGLSNLADGAHPIYNLTKAGVHFYSDALREQAKYFGKNLRVVELVPPLVAETNLEEHASTENPTNMKLSDLIDETLLGLENGAERIDAGFAKTLHQMGKVNSEENTNKLSTQMLGNYFPKEKGER</sequence>
<dbReference type="InterPro" id="IPR036291">
    <property type="entry name" value="NAD(P)-bd_dom_sf"/>
</dbReference>
<evidence type="ECO:0000313" key="4">
    <source>
        <dbReference type="EMBL" id="QDK70390.1"/>
    </source>
</evidence>
<dbReference type="EMBL" id="CP041356">
    <property type="protein sequence ID" value="QDK70390.1"/>
    <property type="molecule type" value="Genomic_DNA"/>
</dbReference>
<dbReference type="GO" id="GO:0016020">
    <property type="term" value="C:membrane"/>
    <property type="evidence" value="ECO:0007669"/>
    <property type="project" value="TreeGrafter"/>
</dbReference>
<dbReference type="PANTHER" id="PTHR44196">
    <property type="entry name" value="DEHYDROGENASE/REDUCTASE SDR FAMILY MEMBER 7B"/>
    <property type="match status" value="1"/>
</dbReference>
<dbReference type="KEGG" id="lack:FLP15_03405"/>
<organism evidence="4 5">
    <name type="scientific">Lactococcus protaetiae</name>
    <dbReference type="NCBI Taxonomy" id="2592653"/>
    <lineage>
        <taxon>Bacteria</taxon>
        <taxon>Bacillati</taxon>
        <taxon>Bacillota</taxon>
        <taxon>Bacilli</taxon>
        <taxon>Lactobacillales</taxon>
        <taxon>Streptococcaceae</taxon>
        <taxon>Lactococcus</taxon>
    </lineage>
</organism>
<evidence type="ECO:0000256" key="3">
    <source>
        <dbReference type="RuleBase" id="RU000363"/>
    </source>
</evidence>
<evidence type="ECO:0000256" key="2">
    <source>
        <dbReference type="ARBA" id="ARBA00023002"/>
    </source>
</evidence>
<keyword evidence="2" id="KW-0560">Oxidoreductase</keyword>
<accession>A0A514Z725</accession>
<comment type="similarity">
    <text evidence="1 3">Belongs to the short-chain dehydrogenases/reductases (SDR) family.</text>
</comment>
<protein>
    <submittedName>
        <fullName evidence="4">SDR family NAD(P)-dependent oxidoreductase</fullName>
    </submittedName>
</protein>
<evidence type="ECO:0000313" key="5">
    <source>
        <dbReference type="Proteomes" id="UP000315128"/>
    </source>
</evidence>
<dbReference type="PRINTS" id="PR00081">
    <property type="entry name" value="GDHRDH"/>
</dbReference>
<reference evidence="4 5" key="1">
    <citation type="submission" date="2019-07" db="EMBL/GenBank/DDBJ databases">
        <title>Genome sequencing of KACC 19320.</title>
        <authorList>
            <person name="Heo J."/>
            <person name="Kim S.-J."/>
            <person name="Kim J.-S."/>
            <person name="Hong S.-B."/>
            <person name="Kwon S.-W."/>
        </authorList>
    </citation>
    <scope>NUCLEOTIDE SEQUENCE [LARGE SCALE GENOMIC DNA]</scope>
    <source>
        <strain evidence="4 5">KACC 19320</strain>
    </source>
</reference>